<dbReference type="Proteomes" id="UP001620514">
    <property type="component" value="Unassembled WGS sequence"/>
</dbReference>
<gene>
    <name evidence="2" type="ORF">ABH943_006027</name>
</gene>
<comment type="caution">
    <text evidence="2">The sequence shown here is derived from an EMBL/GenBank/DDBJ whole genome shotgun (WGS) entry which is preliminary data.</text>
</comment>
<organism evidence="2 3">
    <name type="scientific">Caballeronia udeis</name>
    <dbReference type="NCBI Taxonomy" id="1232866"/>
    <lineage>
        <taxon>Bacteria</taxon>
        <taxon>Pseudomonadati</taxon>
        <taxon>Pseudomonadota</taxon>
        <taxon>Betaproteobacteria</taxon>
        <taxon>Burkholderiales</taxon>
        <taxon>Burkholderiaceae</taxon>
        <taxon>Caballeronia</taxon>
    </lineage>
</organism>
<dbReference type="RefSeq" id="WP_404610938.1">
    <property type="nucleotide sequence ID" value="NZ_JBIYDN010000022.1"/>
</dbReference>
<name>A0ABW8MQP6_9BURK</name>
<keyword evidence="1" id="KW-0812">Transmembrane</keyword>
<keyword evidence="1" id="KW-0472">Membrane</keyword>
<evidence type="ECO:0000256" key="1">
    <source>
        <dbReference type="SAM" id="Phobius"/>
    </source>
</evidence>
<evidence type="ECO:0000313" key="3">
    <source>
        <dbReference type="Proteomes" id="UP001620514"/>
    </source>
</evidence>
<protein>
    <submittedName>
        <fullName evidence="2">Uncharacterized protein</fullName>
    </submittedName>
</protein>
<keyword evidence="1" id="KW-1133">Transmembrane helix</keyword>
<evidence type="ECO:0000313" key="2">
    <source>
        <dbReference type="EMBL" id="MFK4445995.1"/>
    </source>
</evidence>
<sequence>MIDIRASGEGAEARQLPGDDVEAKRRVSALTLTGLPMIILAIAGLYVAMTPRNVDQACFQKKMNDEHTLMEAFFQAPAGQDAVVEAMRACSH</sequence>
<keyword evidence="3" id="KW-1185">Reference proteome</keyword>
<feature type="transmembrane region" description="Helical" evidence="1">
    <location>
        <begin position="29"/>
        <end position="49"/>
    </location>
</feature>
<accession>A0ABW8MQP6</accession>
<reference evidence="2 3" key="2">
    <citation type="submission" date="2024-11" db="EMBL/GenBank/DDBJ databases">
        <title>Using genomics to understand microbial adaptation to soil warming.</title>
        <authorList>
            <person name="Deangelis K.M. PhD."/>
        </authorList>
    </citation>
    <scope>NUCLEOTIDE SEQUENCE [LARGE SCALE GENOMIC DNA]</scope>
    <source>
        <strain evidence="2 3">GAS97</strain>
    </source>
</reference>
<dbReference type="EMBL" id="JBIYDN010000022">
    <property type="protein sequence ID" value="MFK4445995.1"/>
    <property type="molecule type" value="Genomic_DNA"/>
</dbReference>
<reference evidence="2 3" key="1">
    <citation type="submission" date="2024-10" db="EMBL/GenBank/DDBJ databases">
        <authorList>
            <person name="Deangelis K."/>
            <person name="Huntemann M."/>
            <person name="Clum A."/>
            <person name="Wang J."/>
            <person name="Palaniappan K."/>
            <person name="Ritter S."/>
            <person name="Chen I.-M."/>
            <person name="Stamatis D."/>
            <person name="Reddy T."/>
            <person name="O'Malley R."/>
            <person name="Daum C."/>
            <person name="Ng V."/>
            <person name="Ivanova N."/>
            <person name="Kyrpides N."/>
            <person name="Woyke T."/>
        </authorList>
    </citation>
    <scope>NUCLEOTIDE SEQUENCE [LARGE SCALE GENOMIC DNA]</scope>
    <source>
        <strain evidence="2 3">GAS97</strain>
    </source>
</reference>
<proteinExistence type="predicted"/>